<dbReference type="AlphaFoldDB" id="I7LT80"/>
<dbReference type="GO" id="GO:0005874">
    <property type="term" value="C:microtubule"/>
    <property type="evidence" value="ECO:0007669"/>
    <property type="project" value="TreeGrafter"/>
</dbReference>
<dbReference type="eggNOG" id="ENOG502QQDA">
    <property type="taxonomic scope" value="Eukaryota"/>
</dbReference>
<dbReference type="Pfam" id="PF13851">
    <property type="entry name" value="GAS"/>
    <property type="match status" value="1"/>
</dbReference>
<evidence type="ECO:0000256" key="1">
    <source>
        <dbReference type="SAM" id="Coils"/>
    </source>
</evidence>
<feature type="coiled-coil region" evidence="1">
    <location>
        <begin position="37"/>
        <end position="146"/>
    </location>
</feature>
<dbReference type="GO" id="GO:0031267">
    <property type="term" value="F:small GTPase binding"/>
    <property type="evidence" value="ECO:0007669"/>
    <property type="project" value="InterPro"/>
</dbReference>
<protein>
    <submittedName>
        <fullName evidence="3">Growth-arrest-specific microtubule-binding protein</fullName>
    </submittedName>
</protein>
<dbReference type="InParanoid" id="I7LT80"/>
<feature type="coiled-coil region" evidence="1">
    <location>
        <begin position="184"/>
        <end position="226"/>
    </location>
</feature>
<evidence type="ECO:0000259" key="2">
    <source>
        <dbReference type="Pfam" id="PF13851"/>
    </source>
</evidence>
<dbReference type="OMA" id="MKHLQYE"/>
<dbReference type="EMDB" id="EMD-41189"/>
<dbReference type="SMR" id="I7LT80"/>
<dbReference type="HOGENOM" id="CLU_045343_0_0_1"/>
<dbReference type="InterPro" id="IPR025593">
    <property type="entry name" value="GAS8_dom"/>
</dbReference>
<dbReference type="GO" id="GO:0005794">
    <property type="term" value="C:Golgi apparatus"/>
    <property type="evidence" value="ECO:0007669"/>
    <property type="project" value="TreeGrafter"/>
</dbReference>
<dbReference type="KEGG" id="tet:TTHERM_00649240"/>
<gene>
    <name evidence="3" type="ORF">TTHERM_00649240</name>
</gene>
<keyword evidence="5 6" id="KW-0002">3D-structure</keyword>
<dbReference type="PANTHER" id="PTHR31543">
    <property type="entry name" value="DYNEIN REGULATORY COMPLEX SUBUNIT 4"/>
    <property type="match status" value="1"/>
</dbReference>
<name>I7LT80_TETTS</name>
<proteinExistence type="evidence at protein level"/>
<evidence type="ECO:0007829" key="6">
    <source>
        <dbReference type="PDB" id="8TH8"/>
    </source>
</evidence>
<dbReference type="RefSeq" id="XP_001032318.2">
    <property type="nucleotide sequence ID" value="XM_001032318.3"/>
</dbReference>
<dbReference type="PDB" id="8TID">
    <property type="method" value="EM"/>
    <property type="resolution" value="3.60 A"/>
    <property type="chains" value="D=1-472"/>
</dbReference>
<dbReference type="EMDB" id="EMD-41251"/>
<dbReference type="PDB" id="8TEK">
    <property type="method" value="EM"/>
    <property type="resolution" value="3.60 A"/>
    <property type="chains" value="D=1-472"/>
</dbReference>
<reference evidence="4" key="1">
    <citation type="journal article" date="2006" name="PLoS Biol.">
        <title>Macronuclear genome sequence of the ciliate Tetrahymena thermophila, a model eukaryote.</title>
        <authorList>
            <person name="Eisen J.A."/>
            <person name="Coyne R.S."/>
            <person name="Wu M."/>
            <person name="Wu D."/>
            <person name="Thiagarajan M."/>
            <person name="Wortman J.R."/>
            <person name="Badger J.H."/>
            <person name="Ren Q."/>
            <person name="Amedeo P."/>
            <person name="Jones K.M."/>
            <person name="Tallon L.J."/>
            <person name="Delcher A.L."/>
            <person name="Salzberg S.L."/>
            <person name="Silva J.C."/>
            <person name="Haas B.J."/>
            <person name="Majoros W.H."/>
            <person name="Farzad M."/>
            <person name="Carlton J.M."/>
            <person name="Smith R.K. Jr."/>
            <person name="Garg J."/>
            <person name="Pearlman R.E."/>
            <person name="Karrer K.M."/>
            <person name="Sun L."/>
            <person name="Manning G."/>
            <person name="Elde N.C."/>
            <person name="Turkewitz A.P."/>
            <person name="Asai D.J."/>
            <person name="Wilkes D.E."/>
            <person name="Wang Y."/>
            <person name="Cai H."/>
            <person name="Collins K."/>
            <person name="Stewart B.A."/>
            <person name="Lee S.R."/>
            <person name="Wilamowska K."/>
            <person name="Weinberg Z."/>
            <person name="Ruzzo W.L."/>
            <person name="Wloga D."/>
            <person name="Gaertig J."/>
            <person name="Frankel J."/>
            <person name="Tsao C.-C."/>
            <person name="Gorovsky M.A."/>
            <person name="Keeling P.J."/>
            <person name="Waller R.F."/>
            <person name="Patron N.J."/>
            <person name="Cherry J.M."/>
            <person name="Stover N.A."/>
            <person name="Krieger C.J."/>
            <person name="del Toro C."/>
            <person name="Ryder H.F."/>
            <person name="Williamson S.C."/>
            <person name="Barbeau R.A."/>
            <person name="Hamilton E.P."/>
            <person name="Orias E."/>
        </authorList>
    </citation>
    <scope>NUCLEOTIDE SEQUENCE [LARGE SCALE GENOMIC DNA]</scope>
    <source>
        <strain evidence="4">SB210</strain>
    </source>
</reference>
<dbReference type="EMBL" id="GG662698">
    <property type="protein sequence ID" value="EAR84655.2"/>
    <property type="molecule type" value="Genomic_DNA"/>
</dbReference>
<dbReference type="EMDB" id="EMD-41284"/>
<evidence type="ECO:0000313" key="3">
    <source>
        <dbReference type="EMBL" id="EAR84655.2"/>
    </source>
</evidence>
<dbReference type="OrthoDB" id="767661at2759"/>
<evidence type="ECO:0007829" key="5">
    <source>
        <dbReference type="PDB" id="8TEK"/>
    </source>
</evidence>
<accession>I7LT80</accession>
<dbReference type="STRING" id="312017.I7LT80"/>
<dbReference type="GO" id="GO:0048870">
    <property type="term" value="P:cell motility"/>
    <property type="evidence" value="ECO:0007669"/>
    <property type="project" value="InterPro"/>
</dbReference>
<dbReference type="PDB" id="8TH8">
    <property type="method" value="EM"/>
    <property type="resolution" value="7.40 A"/>
    <property type="chains" value="D=1-472"/>
</dbReference>
<reference evidence="5 6" key="2">
    <citation type="journal article" date="2023" name="Nat. Commun.">
        <title>Integrated modeling of the Nexin-dynein regulatory complex reveals its regulatory mechanism.</title>
        <authorList>
            <person name="Ghanaeian A."/>
            <person name="Majhi S."/>
            <person name="McCafferty C.L."/>
            <person name="Nami B."/>
            <person name="Black C.S."/>
            <person name="Yang S.K."/>
            <person name="Legal T."/>
            <person name="Papoulas O."/>
            <person name="Janowska M."/>
            <person name="Valente-Paterno M."/>
            <person name="Marcotte E.M."/>
            <person name="Wloga D."/>
            <person name="Bui K.H."/>
        </authorList>
    </citation>
    <scope>STRUCTURE BY ELECTRON MICROSCOPY (3.60 ANGSTROMS)</scope>
</reference>
<dbReference type="GO" id="GO:0031514">
    <property type="term" value="C:motile cilium"/>
    <property type="evidence" value="ECO:0007669"/>
    <property type="project" value="InterPro"/>
</dbReference>
<sequence length="472" mass="56096">MSKAAKAKKNVPVVSKLEADARKAAEGVNDNESEEFKKAMRKEARALVEQFNEEKKLLAFYQQERQKINYNWIIAKKELEDKKSELINKEREIQDLQENHFMTLNVYKQKIKHLLFQNQDQQSELKKDVEVTLKQLEDQHRIKSRELKTDVRSLKVTKKEQEISQQDYLFALKSEHDKQMTLMRQDYERQVNDIKRKYDLKMQNLTKEMEEARAAMIKQLEDNKNQKIAEIIKEHTQKYNDIKNYYSEITATNLDYRKTLKNEIKELQTKDEEYKKTLQQTEKGYKELNEPLQALGIEIIQLKKQDEEQEAIIKEKEELKQKIDNQERLFRKLEYEYEVKLQQFQYLERERNALYAKFNQTVFEIHQKSGLENLILEKKVTNLREDLEIKDLQIHQVLTAANIDPNSVGSINKSLEEVESLKNELISELQAQLKQIRKAHSHMVKAYEGKLSEFVIPVEELGFDPLVPTNTD</sequence>
<organism evidence="3 4">
    <name type="scientific">Tetrahymena thermophila (strain SB210)</name>
    <dbReference type="NCBI Taxonomy" id="312017"/>
    <lineage>
        <taxon>Eukaryota</taxon>
        <taxon>Sar</taxon>
        <taxon>Alveolata</taxon>
        <taxon>Ciliophora</taxon>
        <taxon>Intramacronucleata</taxon>
        <taxon>Oligohymenophorea</taxon>
        <taxon>Hymenostomatida</taxon>
        <taxon>Tetrahymenina</taxon>
        <taxon>Tetrahymenidae</taxon>
        <taxon>Tetrahymena</taxon>
    </lineage>
</organism>
<keyword evidence="1" id="KW-0175">Coiled coil</keyword>
<feature type="domain" description="Growth arrest-specific protein 8" evidence="2">
    <location>
        <begin position="230"/>
        <end position="429"/>
    </location>
</feature>
<dbReference type="PANTHER" id="PTHR31543:SF1">
    <property type="entry name" value="HECT DOMAIN-CONTAINING PROTEIN"/>
    <property type="match status" value="1"/>
</dbReference>
<dbReference type="InterPro" id="IPR039308">
    <property type="entry name" value="GAS8"/>
</dbReference>
<evidence type="ECO:0000313" key="4">
    <source>
        <dbReference type="Proteomes" id="UP000009168"/>
    </source>
</evidence>
<keyword evidence="4" id="KW-1185">Reference proteome</keyword>
<dbReference type="Proteomes" id="UP000009168">
    <property type="component" value="Unassembled WGS sequence"/>
</dbReference>
<dbReference type="GO" id="GO:0008017">
    <property type="term" value="F:microtubule binding"/>
    <property type="evidence" value="ECO:0007669"/>
    <property type="project" value="InterPro"/>
</dbReference>
<feature type="coiled-coil region" evidence="1">
    <location>
        <begin position="257"/>
        <end position="336"/>
    </location>
</feature>
<dbReference type="GeneID" id="7836819"/>